<keyword evidence="4" id="KW-1003">Cell membrane</keyword>
<evidence type="ECO:0000256" key="3">
    <source>
        <dbReference type="ARBA" id="ARBA00022448"/>
    </source>
</evidence>
<evidence type="ECO:0000256" key="2">
    <source>
        <dbReference type="ARBA" id="ARBA00007935"/>
    </source>
</evidence>
<feature type="transmembrane region" description="Helical" evidence="10">
    <location>
        <begin position="285"/>
        <end position="305"/>
    </location>
</feature>
<protein>
    <submittedName>
        <fullName evidence="11">Iron chelate uptake ABC transporter family permease subunit</fullName>
    </submittedName>
</protein>
<evidence type="ECO:0000256" key="8">
    <source>
        <dbReference type="ARBA" id="ARBA00023004"/>
    </source>
</evidence>
<accession>A0A5N1GJ19</accession>
<dbReference type="Gene3D" id="1.10.3470.10">
    <property type="entry name" value="ABC transporter involved in vitamin B12 uptake, BtuC"/>
    <property type="match status" value="1"/>
</dbReference>
<evidence type="ECO:0000256" key="7">
    <source>
        <dbReference type="ARBA" id="ARBA00022989"/>
    </source>
</evidence>
<keyword evidence="5" id="KW-0406">Ion transport</keyword>
<organism evidence="11 12">
    <name type="scientific">Aerococcus sanguinicola</name>
    <dbReference type="NCBI Taxonomy" id="119206"/>
    <lineage>
        <taxon>Bacteria</taxon>
        <taxon>Bacillati</taxon>
        <taxon>Bacillota</taxon>
        <taxon>Bacilli</taxon>
        <taxon>Lactobacillales</taxon>
        <taxon>Aerococcaceae</taxon>
        <taxon>Aerococcus</taxon>
    </lineage>
</organism>
<evidence type="ECO:0000256" key="10">
    <source>
        <dbReference type="SAM" id="Phobius"/>
    </source>
</evidence>
<comment type="caution">
    <text evidence="11">The sequence shown here is derived from an EMBL/GenBank/DDBJ whole genome shotgun (WGS) entry which is preliminary data.</text>
</comment>
<sequence length="340" mass="37447">MISKPHYFPAFTKAADRRRYWLLLLVIFALGIAFSLGLIFYNNPVPVDSPSFYPVVQRRLTALIAMIIVALCQGTATVAFQSLTQNRIITPSLLGFEALYVALQTSIIFFLGVQSLVQFSGLTAFCIQMVLMVTASLLLYRWLLTGKYADMQIMLLVGMMLGTGLNSLASFMRRMLAPSEFDILQARLFASVNHAEAEQFILAIPLCLLAMIGLFSLSSKLDIMALGTDVAKNLGLKPKQISILVLSLVAILMAISTALIGPLSFFGFLVANICYQLVPTYDHRYLFLMTIAVAFAVLTGAYFFMYHIFNAQGVVGVIIEVFGGLSFLAVLLKKKKGESL</sequence>
<keyword evidence="8" id="KW-0408">Iron</keyword>
<keyword evidence="7 10" id="KW-1133">Transmembrane helix</keyword>
<evidence type="ECO:0000256" key="6">
    <source>
        <dbReference type="ARBA" id="ARBA00022692"/>
    </source>
</evidence>
<dbReference type="Proteomes" id="UP000327148">
    <property type="component" value="Unassembled WGS sequence"/>
</dbReference>
<keyword evidence="9 10" id="KW-0472">Membrane</keyword>
<dbReference type="GO" id="GO:0033214">
    <property type="term" value="P:siderophore-iron import into cell"/>
    <property type="evidence" value="ECO:0007669"/>
    <property type="project" value="TreeGrafter"/>
</dbReference>
<proteinExistence type="inferred from homology"/>
<dbReference type="PANTHER" id="PTHR30472:SF19">
    <property type="entry name" value="PETROBACTIN IMPORT SYSTEM PERMEASE PROTEIN YCLO"/>
    <property type="match status" value="1"/>
</dbReference>
<feature type="transmembrane region" description="Helical" evidence="10">
    <location>
        <begin position="200"/>
        <end position="217"/>
    </location>
</feature>
<dbReference type="GO" id="GO:0005886">
    <property type="term" value="C:plasma membrane"/>
    <property type="evidence" value="ECO:0007669"/>
    <property type="project" value="UniProtKB-SubCell"/>
</dbReference>
<dbReference type="AlphaFoldDB" id="A0A5N1GJ19"/>
<feature type="transmembrane region" description="Helical" evidence="10">
    <location>
        <begin position="311"/>
        <end position="332"/>
    </location>
</feature>
<dbReference type="OrthoDB" id="9796260at2"/>
<evidence type="ECO:0000256" key="5">
    <source>
        <dbReference type="ARBA" id="ARBA00022496"/>
    </source>
</evidence>
<dbReference type="EMBL" id="VYWO01000005">
    <property type="protein sequence ID" value="KAA9300308.1"/>
    <property type="molecule type" value="Genomic_DNA"/>
</dbReference>
<name>A0A5N1GJ19_9LACT</name>
<feature type="transmembrane region" description="Helical" evidence="10">
    <location>
        <begin position="20"/>
        <end position="40"/>
    </location>
</feature>
<dbReference type="GO" id="GO:0022857">
    <property type="term" value="F:transmembrane transporter activity"/>
    <property type="evidence" value="ECO:0007669"/>
    <property type="project" value="InterPro"/>
</dbReference>
<keyword evidence="6 10" id="KW-0812">Transmembrane</keyword>
<dbReference type="InterPro" id="IPR000522">
    <property type="entry name" value="ABC_transptr_permease_BtuC"/>
</dbReference>
<keyword evidence="5" id="KW-0410">Iron transport</keyword>
<comment type="subcellular location">
    <subcellularLocation>
        <location evidence="1">Cell membrane</location>
        <topology evidence="1">Multi-pass membrane protein</topology>
    </subcellularLocation>
</comment>
<evidence type="ECO:0000256" key="4">
    <source>
        <dbReference type="ARBA" id="ARBA00022475"/>
    </source>
</evidence>
<feature type="transmembrane region" description="Helical" evidence="10">
    <location>
        <begin position="238"/>
        <end position="255"/>
    </location>
</feature>
<dbReference type="SUPFAM" id="SSF81345">
    <property type="entry name" value="ABC transporter involved in vitamin B12 uptake, BtuC"/>
    <property type="match status" value="1"/>
</dbReference>
<evidence type="ECO:0000313" key="11">
    <source>
        <dbReference type="EMBL" id="KAA9300308.1"/>
    </source>
</evidence>
<evidence type="ECO:0000256" key="9">
    <source>
        <dbReference type="ARBA" id="ARBA00023136"/>
    </source>
</evidence>
<reference evidence="11 12" key="1">
    <citation type="submission" date="2019-09" db="EMBL/GenBank/DDBJ databases">
        <title>Draft genome sequence assemblies of isolates from the urinary tract.</title>
        <authorList>
            <person name="Mores C.R."/>
            <person name="Putonti C."/>
            <person name="Wolfe A.J."/>
        </authorList>
    </citation>
    <scope>NUCLEOTIDE SEQUENCE [LARGE SCALE GENOMIC DNA]</scope>
    <source>
        <strain evidence="11 12">UMB623</strain>
    </source>
</reference>
<dbReference type="FunFam" id="1.10.3470.10:FF:000004">
    <property type="entry name" value="Iron compound ABC transporter, permease"/>
    <property type="match status" value="1"/>
</dbReference>
<dbReference type="PANTHER" id="PTHR30472">
    <property type="entry name" value="FERRIC ENTEROBACTIN TRANSPORT SYSTEM PERMEASE PROTEIN"/>
    <property type="match status" value="1"/>
</dbReference>
<dbReference type="Pfam" id="PF01032">
    <property type="entry name" value="FecCD"/>
    <property type="match status" value="1"/>
</dbReference>
<dbReference type="RefSeq" id="WP_070431283.1">
    <property type="nucleotide sequence ID" value="NZ_VYWO01000005.1"/>
</dbReference>
<evidence type="ECO:0000256" key="1">
    <source>
        <dbReference type="ARBA" id="ARBA00004651"/>
    </source>
</evidence>
<feature type="transmembrane region" description="Helical" evidence="10">
    <location>
        <begin position="60"/>
        <end position="80"/>
    </location>
</feature>
<gene>
    <name evidence="11" type="ORF">F6I03_07700</name>
</gene>
<keyword evidence="3" id="KW-0813">Transport</keyword>
<feature type="transmembrane region" description="Helical" evidence="10">
    <location>
        <begin position="152"/>
        <end position="172"/>
    </location>
</feature>
<comment type="similarity">
    <text evidence="2">Belongs to the binding-protein-dependent transport system permease family. FecCD subfamily.</text>
</comment>
<evidence type="ECO:0000313" key="12">
    <source>
        <dbReference type="Proteomes" id="UP000327148"/>
    </source>
</evidence>
<feature type="transmembrane region" description="Helical" evidence="10">
    <location>
        <begin position="119"/>
        <end position="140"/>
    </location>
</feature>
<feature type="transmembrane region" description="Helical" evidence="10">
    <location>
        <begin position="92"/>
        <end position="113"/>
    </location>
</feature>
<dbReference type="InterPro" id="IPR037294">
    <property type="entry name" value="ABC_BtuC-like"/>
</dbReference>